<protein>
    <submittedName>
        <fullName evidence="2">Uncharacterized protein</fullName>
    </submittedName>
</protein>
<dbReference type="EMBL" id="JACXVP010000004">
    <property type="protein sequence ID" value="KAG5612823.1"/>
    <property type="molecule type" value="Genomic_DNA"/>
</dbReference>
<keyword evidence="1" id="KW-0175">Coiled coil</keyword>
<feature type="coiled-coil region" evidence="1">
    <location>
        <begin position="93"/>
        <end position="122"/>
    </location>
</feature>
<reference evidence="2 3" key="1">
    <citation type="submission" date="2020-09" db="EMBL/GenBank/DDBJ databases">
        <title>De no assembly of potato wild relative species, Solanum commersonii.</title>
        <authorList>
            <person name="Cho K."/>
        </authorList>
    </citation>
    <scope>NUCLEOTIDE SEQUENCE [LARGE SCALE GENOMIC DNA]</scope>
    <source>
        <strain evidence="2">LZ3.2</strain>
        <tissue evidence="2">Leaf</tissue>
    </source>
</reference>
<dbReference type="Proteomes" id="UP000824120">
    <property type="component" value="Chromosome 4"/>
</dbReference>
<evidence type="ECO:0000313" key="3">
    <source>
        <dbReference type="Proteomes" id="UP000824120"/>
    </source>
</evidence>
<proteinExistence type="predicted"/>
<evidence type="ECO:0000313" key="2">
    <source>
        <dbReference type="EMBL" id="KAG5612823.1"/>
    </source>
</evidence>
<keyword evidence="3" id="KW-1185">Reference proteome</keyword>
<evidence type="ECO:0000256" key="1">
    <source>
        <dbReference type="SAM" id="Coils"/>
    </source>
</evidence>
<name>A0A9J5ZL14_SOLCO</name>
<accession>A0A9J5ZL14</accession>
<organism evidence="2 3">
    <name type="scientific">Solanum commersonii</name>
    <name type="common">Commerson's wild potato</name>
    <name type="synonym">Commerson's nightshade</name>
    <dbReference type="NCBI Taxonomy" id="4109"/>
    <lineage>
        <taxon>Eukaryota</taxon>
        <taxon>Viridiplantae</taxon>
        <taxon>Streptophyta</taxon>
        <taxon>Embryophyta</taxon>
        <taxon>Tracheophyta</taxon>
        <taxon>Spermatophyta</taxon>
        <taxon>Magnoliopsida</taxon>
        <taxon>eudicotyledons</taxon>
        <taxon>Gunneridae</taxon>
        <taxon>Pentapetalae</taxon>
        <taxon>asterids</taxon>
        <taxon>lamiids</taxon>
        <taxon>Solanales</taxon>
        <taxon>Solanaceae</taxon>
        <taxon>Solanoideae</taxon>
        <taxon>Solaneae</taxon>
        <taxon>Solanum</taxon>
    </lineage>
</organism>
<gene>
    <name evidence="2" type="ORF">H5410_024104</name>
</gene>
<dbReference type="AlphaFoldDB" id="A0A9J5ZL14"/>
<sequence>MQLYSQHCGNAVASFFRKHIVLDLMLHFEVQLANNFASVLQLKKITLMFLGEICAGFRFVIALDTKEDWWWNEEVQGKVDAKKAAYVKIVERKDNEEKRMNKEEYKKVRKEAKLAVKAAKTAAGVLDVCMKNLGT</sequence>
<comment type="caution">
    <text evidence="2">The sequence shown here is derived from an EMBL/GenBank/DDBJ whole genome shotgun (WGS) entry which is preliminary data.</text>
</comment>